<comment type="caution">
    <text evidence="1">The sequence shown here is derived from an EMBL/GenBank/DDBJ whole genome shotgun (WGS) entry which is preliminary data.</text>
</comment>
<evidence type="ECO:0000313" key="1">
    <source>
        <dbReference type="EMBL" id="KAB8037884.1"/>
    </source>
</evidence>
<dbReference type="AlphaFoldDB" id="A0A6N6VQN9"/>
<reference evidence="1 2" key="1">
    <citation type="submission" date="2019-10" db="EMBL/GenBank/DDBJ databases">
        <title>New species of Slilvanegrellaceae.</title>
        <authorList>
            <person name="Pitt A."/>
            <person name="Hahn M.W."/>
        </authorList>
    </citation>
    <scope>NUCLEOTIDE SEQUENCE [LARGE SCALE GENOMIC DNA]</scope>
    <source>
        <strain evidence="1 2">SP-Ram-0.45-NSY-1</strain>
    </source>
</reference>
<dbReference type="EMBL" id="WFLM01000004">
    <property type="protein sequence ID" value="KAB8037884.1"/>
    <property type="molecule type" value="Genomic_DNA"/>
</dbReference>
<sequence>MNAIEWVKQCHEIENDLQKLVMLLELMEKEGKKREEEGFQDICSGFIPVAKRNMLAEKDALTRAINSINPRKIFYSLCSIQGTYKYFSDENLAWSNLWNGGALYNSILDKIIILLQHEKVGLRENEFKEGLLKYDNLEENR</sequence>
<dbReference type="Proteomes" id="UP000437748">
    <property type="component" value="Unassembled WGS sequence"/>
</dbReference>
<keyword evidence="2" id="KW-1185">Reference proteome</keyword>
<proteinExistence type="predicted"/>
<protein>
    <submittedName>
        <fullName evidence="1">Uncharacterized protein</fullName>
    </submittedName>
</protein>
<name>A0A6N6VQN9_9BACT</name>
<gene>
    <name evidence="1" type="ORF">GCL60_11970</name>
</gene>
<dbReference type="RefSeq" id="WP_153420962.1">
    <property type="nucleotide sequence ID" value="NZ_WFLM01000004.1"/>
</dbReference>
<accession>A0A6N6VQN9</accession>
<evidence type="ECO:0000313" key="2">
    <source>
        <dbReference type="Proteomes" id="UP000437748"/>
    </source>
</evidence>
<organism evidence="1 2">
    <name type="scientific">Silvanigrella paludirubra</name>
    <dbReference type="NCBI Taxonomy" id="2499159"/>
    <lineage>
        <taxon>Bacteria</taxon>
        <taxon>Pseudomonadati</taxon>
        <taxon>Bdellovibrionota</taxon>
        <taxon>Oligoflexia</taxon>
        <taxon>Silvanigrellales</taxon>
        <taxon>Silvanigrellaceae</taxon>
        <taxon>Silvanigrella</taxon>
    </lineage>
</organism>